<dbReference type="InterPro" id="IPR051317">
    <property type="entry name" value="Gfo/Idh/MocA_oxidoreduct"/>
</dbReference>
<keyword evidence="4" id="KW-0560">Oxidoreductase</keyword>
<keyword evidence="1" id="KW-0520">NAD</keyword>
<evidence type="ECO:0000313" key="4">
    <source>
        <dbReference type="EMBL" id="SJN36460.1"/>
    </source>
</evidence>
<evidence type="ECO:0000256" key="1">
    <source>
        <dbReference type="ARBA" id="ARBA00023027"/>
    </source>
</evidence>
<dbReference type="Gene3D" id="3.30.360.10">
    <property type="entry name" value="Dihydrodipicolinate Reductase, domain 2"/>
    <property type="match status" value="1"/>
</dbReference>
<dbReference type="Gene3D" id="3.40.50.720">
    <property type="entry name" value="NAD(P)-binding Rossmann-like Domain"/>
    <property type="match status" value="1"/>
</dbReference>
<dbReference type="SUPFAM" id="SSF55347">
    <property type="entry name" value="Glyceraldehyde-3-phosphate dehydrogenase-like, C-terminal domain"/>
    <property type="match status" value="1"/>
</dbReference>
<dbReference type="RefSeq" id="WP_087134666.1">
    <property type="nucleotide sequence ID" value="NZ_FUKP01000069.1"/>
</dbReference>
<dbReference type="PANTHER" id="PTHR43708">
    <property type="entry name" value="CONSERVED EXPRESSED OXIDOREDUCTASE (EUROFUNG)"/>
    <property type="match status" value="1"/>
</dbReference>
<dbReference type="Pfam" id="PF01408">
    <property type="entry name" value="GFO_IDH_MocA"/>
    <property type="match status" value="1"/>
</dbReference>
<dbReference type="AlphaFoldDB" id="A0A1R4JWI6"/>
<dbReference type="InterPro" id="IPR000683">
    <property type="entry name" value="Gfo/Idh/MocA-like_OxRdtase_N"/>
</dbReference>
<evidence type="ECO:0000259" key="2">
    <source>
        <dbReference type="Pfam" id="PF01408"/>
    </source>
</evidence>
<dbReference type="PANTHER" id="PTHR43708:SF3">
    <property type="entry name" value="OXIDOREDUCTASE"/>
    <property type="match status" value="1"/>
</dbReference>
<dbReference type="Proteomes" id="UP000196230">
    <property type="component" value="Unassembled WGS sequence"/>
</dbReference>
<sequence length="356" mass="38661">MRAGIIGGGMIARVHAHAVRAAGHEVLAAASRDVASGHRAGLQTGAREVHSTPLELIEDPRVEVVHICSPNDTHPDLVRATLAAGKHVICEKPLATRRDDAQAMVDQWRATDLVATVPFGYRFYSSVRELRARLASGADEPHLVRGNYLQDWLSRPWDTNWRVDSAQGGQSRAFADIGVHLCDLMEFVTGQRITSLTADLSTVYDTRGTSSEPVSTEDAAVFVFRLDGGAVGSSAISQVSPGHKNDLRIAVDTPKHSYEFHQEEPNTLWIGGRDQTRIWHRADEDASPLSTAYDQSPGGHPQGWRDAFTSFVADTYRAAQGEEVDGLPTFDDGLRAAVLTDAVLASAASGRWVDVH</sequence>
<evidence type="ECO:0000259" key="3">
    <source>
        <dbReference type="Pfam" id="PF22725"/>
    </source>
</evidence>
<gene>
    <name evidence="4" type="ORF">FM125_11105</name>
</gene>
<accession>A0A1R4JWI6</accession>
<name>A0A1R4JWI6_9MICC</name>
<dbReference type="SUPFAM" id="SSF51735">
    <property type="entry name" value="NAD(P)-binding Rossmann-fold domains"/>
    <property type="match status" value="1"/>
</dbReference>
<feature type="domain" description="GFO/IDH/MocA-like oxidoreductase" evidence="3">
    <location>
        <begin position="128"/>
        <end position="251"/>
    </location>
</feature>
<dbReference type="GO" id="GO:0050112">
    <property type="term" value="F:inositol 2-dehydrogenase (NAD+) activity"/>
    <property type="evidence" value="ECO:0007669"/>
    <property type="project" value="UniProtKB-EC"/>
</dbReference>
<feature type="domain" description="Gfo/Idh/MocA-like oxidoreductase N-terminal" evidence="2">
    <location>
        <begin position="1"/>
        <end position="117"/>
    </location>
</feature>
<dbReference type="EC" id="1.1.1.18" evidence="4"/>
<protein>
    <submittedName>
        <fullName evidence="4">Myo-inositol 2-dehydrogenase</fullName>
        <ecNumber evidence="4">1.1.1.18</ecNumber>
    </submittedName>
</protein>
<dbReference type="Pfam" id="PF22725">
    <property type="entry name" value="GFO_IDH_MocA_C3"/>
    <property type="match status" value="1"/>
</dbReference>
<dbReference type="EMBL" id="FUKP01000069">
    <property type="protein sequence ID" value="SJN36460.1"/>
    <property type="molecule type" value="Genomic_DNA"/>
</dbReference>
<organism evidence="4 5">
    <name type="scientific">Micrococcus lylae</name>
    <dbReference type="NCBI Taxonomy" id="1273"/>
    <lineage>
        <taxon>Bacteria</taxon>
        <taxon>Bacillati</taxon>
        <taxon>Actinomycetota</taxon>
        <taxon>Actinomycetes</taxon>
        <taxon>Micrococcales</taxon>
        <taxon>Micrococcaceae</taxon>
        <taxon>Micrococcus</taxon>
    </lineage>
</organism>
<proteinExistence type="predicted"/>
<evidence type="ECO:0000313" key="5">
    <source>
        <dbReference type="Proteomes" id="UP000196230"/>
    </source>
</evidence>
<dbReference type="InterPro" id="IPR055170">
    <property type="entry name" value="GFO_IDH_MocA-like_dom"/>
</dbReference>
<reference evidence="4 5" key="1">
    <citation type="submission" date="2017-02" db="EMBL/GenBank/DDBJ databases">
        <authorList>
            <person name="Peterson S.W."/>
        </authorList>
    </citation>
    <scope>NUCLEOTIDE SEQUENCE [LARGE SCALE GENOMIC DNA]</scope>
    <source>
        <strain evidence="4 5">2B3F</strain>
    </source>
</reference>
<dbReference type="InterPro" id="IPR036291">
    <property type="entry name" value="NAD(P)-bd_dom_sf"/>
</dbReference>
<dbReference type="GO" id="GO:0000166">
    <property type="term" value="F:nucleotide binding"/>
    <property type="evidence" value="ECO:0007669"/>
    <property type="project" value="InterPro"/>
</dbReference>